<reference evidence="2 3" key="1">
    <citation type="journal article" date="2016" name="Front. Microbiol.">
        <title>Single-Cell (Meta-)Genomics of a Dimorphic Candidatus Thiomargarita nelsonii Reveals Genomic Plasticity.</title>
        <authorList>
            <person name="Flood B.E."/>
            <person name="Fliss P."/>
            <person name="Jones D.S."/>
            <person name="Dick G.J."/>
            <person name="Jain S."/>
            <person name="Kaster A.K."/>
            <person name="Winkel M."/>
            <person name="Mussmann M."/>
            <person name="Bailey J."/>
        </authorList>
    </citation>
    <scope>NUCLEOTIDE SEQUENCE [LARGE SCALE GENOMIC DNA]</scope>
    <source>
        <strain evidence="2">Hydrate Ridge</strain>
    </source>
</reference>
<feature type="domain" description="Antitoxin SocA-like Panacea" evidence="1">
    <location>
        <begin position="36"/>
        <end position="143"/>
    </location>
</feature>
<evidence type="ECO:0000259" key="1">
    <source>
        <dbReference type="Pfam" id="PF13274"/>
    </source>
</evidence>
<evidence type="ECO:0000313" key="2">
    <source>
        <dbReference type="EMBL" id="KHD06710.1"/>
    </source>
</evidence>
<name>A0A0A6P796_9GAMM</name>
<comment type="caution">
    <text evidence="2">The sequence shown here is derived from an EMBL/GenBank/DDBJ whole genome shotgun (WGS) entry which is preliminary data.</text>
</comment>
<keyword evidence="3" id="KW-1185">Reference proteome</keyword>
<gene>
    <name evidence="2" type="ORF">PN36_06735</name>
</gene>
<accession>A0A0A6P796</accession>
<sequence>MHVHFDFDLETAIEAILYIAKQLKNIGNNDIYHIDKIFYFADRCHLEEYGSFICGDNYVAMRNGPVPREINQILQGMSEEKSFQIAGLEFTPHSFTVDASNVIPLREPNLKLLSQSERLCLNKAIENYGFMSFTELRDLSHDAAYESADINDVISVEAIAATLRDGEDLIEYLKNPYPG</sequence>
<dbReference type="EMBL" id="JSZA02000019">
    <property type="protein sequence ID" value="KHD06710.1"/>
    <property type="molecule type" value="Genomic_DNA"/>
</dbReference>
<dbReference type="InterPro" id="IPR025272">
    <property type="entry name" value="SocA_Panacea"/>
</dbReference>
<dbReference type="Pfam" id="PF13274">
    <property type="entry name" value="SocA_Panacea"/>
    <property type="match status" value="1"/>
</dbReference>
<dbReference type="AlphaFoldDB" id="A0A0A6P796"/>
<proteinExistence type="predicted"/>
<dbReference type="Proteomes" id="UP000030428">
    <property type="component" value="Unassembled WGS sequence"/>
</dbReference>
<protein>
    <recommendedName>
        <fullName evidence="1">Antitoxin SocA-like Panacea domain-containing protein</fullName>
    </recommendedName>
</protein>
<organism evidence="2 3">
    <name type="scientific">Candidatus Thiomargarita nelsonii</name>
    <dbReference type="NCBI Taxonomy" id="1003181"/>
    <lineage>
        <taxon>Bacteria</taxon>
        <taxon>Pseudomonadati</taxon>
        <taxon>Pseudomonadota</taxon>
        <taxon>Gammaproteobacteria</taxon>
        <taxon>Thiotrichales</taxon>
        <taxon>Thiotrichaceae</taxon>
        <taxon>Thiomargarita</taxon>
    </lineage>
</organism>
<evidence type="ECO:0000313" key="3">
    <source>
        <dbReference type="Proteomes" id="UP000030428"/>
    </source>
</evidence>